<name>A0A1L7WPK5_9HELO</name>
<evidence type="ECO:0000256" key="1">
    <source>
        <dbReference type="ARBA" id="ARBA00010617"/>
    </source>
</evidence>
<dbReference type="CDD" id="cd11070">
    <property type="entry name" value="CYP56-like"/>
    <property type="match status" value="1"/>
</dbReference>
<evidence type="ECO:0000256" key="2">
    <source>
        <dbReference type="PIRSR" id="PIRSR602401-1"/>
    </source>
</evidence>
<dbReference type="InterPro" id="IPR050121">
    <property type="entry name" value="Cytochrome_P450_monoxygenase"/>
</dbReference>
<sequence>MAVLTIISSIVIALLVLPIIKTLKNYQKARKIGLPIVFSPFETLSPIWALLAPRLGPLLLRLPFGLGNFVHYSGFAFYWDDRYRMHERYGPALCVVTPGDVQVIIADGAAADDMLSRRKDFIKCEAMYKPLEMFGRNVDTVNGETWQRHRRLTTPPFNERNSSFVWRESLAQASGMLRTWVKKGERGVDKTANDTLTLALHVLTAAGFGKSYEFDSGLANPTDGHTLSYKDSLRIVLKNLFTSIIITSTNLPSAILPKGMKHVKQAITEFKEYMVEMVAEERFLANQKDEEKDNLMSVLVRASEAEAGGRNGLSNEEIYGNLFIYNLAGHDTTAHTLGYAITLMATDRKLQAWIREELDFVFGGKEVVKEDDYEQAFPRLKRCLALMYETLRLYGPIIVIPKYTGESSTKLKVAGKEYTIPADTHTPINVAALNTLPMYWGPDSLVFRPDRWIDNPNPVPSLSSEELFQPAPGVFVPWAAGPRVCPGKKFAQVEFIAVISKLFRKHKVSPVLEQGETFEDAKKRIFNVVEDSSLVITLQMRHPERIRLAWEEVA</sequence>
<dbReference type="GO" id="GO:0005506">
    <property type="term" value="F:iron ion binding"/>
    <property type="evidence" value="ECO:0007669"/>
    <property type="project" value="InterPro"/>
</dbReference>
<dbReference type="STRING" id="576137.A0A1L7WPK5"/>
<keyword evidence="3" id="KW-0812">Transmembrane</keyword>
<dbReference type="GO" id="GO:0016705">
    <property type="term" value="F:oxidoreductase activity, acting on paired donors, with incorporation or reduction of molecular oxygen"/>
    <property type="evidence" value="ECO:0007669"/>
    <property type="project" value="InterPro"/>
</dbReference>
<comment type="similarity">
    <text evidence="1">Belongs to the cytochrome P450 family.</text>
</comment>
<dbReference type="Proteomes" id="UP000184330">
    <property type="component" value="Unassembled WGS sequence"/>
</dbReference>
<dbReference type="OrthoDB" id="1470350at2759"/>
<accession>A0A1L7WPK5</accession>
<feature type="binding site" description="axial binding residue" evidence="2">
    <location>
        <position position="485"/>
    </location>
    <ligand>
        <name>heme</name>
        <dbReference type="ChEBI" id="CHEBI:30413"/>
    </ligand>
    <ligandPart>
        <name>Fe</name>
        <dbReference type="ChEBI" id="CHEBI:18248"/>
    </ligandPart>
</feature>
<gene>
    <name evidence="4" type="ORF">PAC_04555</name>
</gene>
<evidence type="ECO:0000256" key="3">
    <source>
        <dbReference type="SAM" id="Phobius"/>
    </source>
</evidence>
<reference evidence="4 5" key="1">
    <citation type="submission" date="2016-03" db="EMBL/GenBank/DDBJ databases">
        <authorList>
            <person name="Ploux O."/>
        </authorList>
    </citation>
    <scope>NUCLEOTIDE SEQUENCE [LARGE SCALE GENOMIC DNA]</scope>
    <source>
        <strain evidence="4 5">UAMH 11012</strain>
    </source>
</reference>
<comment type="cofactor">
    <cofactor evidence="2">
        <name>heme</name>
        <dbReference type="ChEBI" id="CHEBI:30413"/>
    </cofactor>
</comment>
<dbReference type="PANTHER" id="PTHR24305:SF166">
    <property type="entry name" value="CYTOCHROME P450 12A4, MITOCHONDRIAL-RELATED"/>
    <property type="match status" value="1"/>
</dbReference>
<keyword evidence="2" id="KW-0479">Metal-binding</keyword>
<keyword evidence="2" id="KW-0408">Iron</keyword>
<evidence type="ECO:0000313" key="4">
    <source>
        <dbReference type="EMBL" id="CZR54671.1"/>
    </source>
</evidence>
<dbReference type="Gene3D" id="1.10.630.10">
    <property type="entry name" value="Cytochrome P450"/>
    <property type="match status" value="1"/>
</dbReference>
<organism evidence="4 5">
    <name type="scientific">Phialocephala subalpina</name>
    <dbReference type="NCBI Taxonomy" id="576137"/>
    <lineage>
        <taxon>Eukaryota</taxon>
        <taxon>Fungi</taxon>
        <taxon>Dikarya</taxon>
        <taxon>Ascomycota</taxon>
        <taxon>Pezizomycotina</taxon>
        <taxon>Leotiomycetes</taxon>
        <taxon>Helotiales</taxon>
        <taxon>Mollisiaceae</taxon>
        <taxon>Phialocephala</taxon>
        <taxon>Phialocephala fortinii species complex</taxon>
    </lineage>
</organism>
<dbReference type="PANTHER" id="PTHR24305">
    <property type="entry name" value="CYTOCHROME P450"/>
    <property type="match status" value="1"/>
</dbReference>
<feature type="transmembrane region" description="Helical" evidence="3">
    <location>
        <begin position="58"/>
        <end position="79"/>
    </location>
</feature>
<dbReference type="GO" id="GO:0004497">
    <property type="term" value="F:monooxygenase activity"/>
    <property type="evidence" value="ECO:0007669"/>
    <property type="project" value="InterPro"/>
</dbReference>
<feature type="transmembrane region" description="Helical" evidence="3">
    <location>
        <begin position="6"/>
        <end position="23"/>
    </location>
</feature>
<keyword evidence="2" id="KW-0349">Heme</keyword>
<protein>
    <submittedName>
        <fullName evidence="4">Related to cytochrome P450 3A7</fullName>
    </submittedName>
</protein>
<dbReference type="Pfam" id="PF00067">
    <property type="entry name" value="p450"/>
    <property type="match status" value="1"/>
</dbReference>
<dbReference type="GO" id="GO:0020037">
    <property type="term" value="F:heme binding"/>
    <property type="evidence" value="ECO:0007669"/>
    <property type="project" value="InterPro"/>
</dbReference>
<keyword evidence="3" id="KW-1133">Transmembrane helix</keyword>
<dbReference type="InterPro" id="IPR001128">
    <property type="entry name" value="Cyt_P450"/>
</dbReference>
<evidence type="ECO:0000313" key="5">
    <source>
        <dbReference type="Proteomes" id="UP000184330"/>
    </source>
</evidence>
<dbReference type="SUPFAM" id="SSF48264">
    <property type="entry name" value="Cytochrome P450"/>
    <property type="match status" value="1"/>
</dbReference>
<keyword evidence="3" id="KW-0472">Membrane</keyword>
<dbReference type="EMBL" id="FJOG01000005">
    <property type="protein sequence ID" value="CZR54671.1"/>
    <property type="molecule type" value="Genomic_DNA"/>
</dbReference>
<proteinExistence type="inferred from homology"/>
<dbReference type="PRINTS" id="PR00463">
    <property type="entry name" value="EP450I"/>
</dbReference>
<dbReference type="InterPro" id="IPR002401">
    <property type="entry name" value="Cyt_P450_E_grp-I"/>
</dbReference>
<keyword evidence="5" id="KW-1185">Reference proteome</keyword>
<dbReference type="AlphaFoldDB" id="A0A1L7WPK5"/>
<dbReference type="InterPro" id="IPR036396">
    <property type="entry name" value="Cyt_P450_sf"/>
</dbReference>
<dbReference type="PRINTS" id="PR00385">
    <property type="entry name" value="P450"/>
</dbReference>